<dbReference type="PANTHER" id="PTHR10151:SF120">
    <property type="entry name" value="BIS(5'-ADENOSYL)-TRIPHOSPHATASE"/>
    <property type="match status" value="1"/>
</dbReference>
<dbReference type="RefSeq" id="WP_106209362.1">
    <property type="nucleotide sequence ID" value="NZ_PVTL01000001.1"/>
</dbReference>
<dbReference type="EMBL" id="PVTL01000001">
    <property type="protein sequence ID" value="PRY70321.1"/>
    <property type="molecule type" value="Genomic_DNA"/>
</dbReference>
<gene>
    <name evidence="1" type="ORF">B0I08_101451</name>
</gene>
<keyword evidence="2" id="KW-1185">Reference proteome</keyword>
<dbReference type="SUPFAM" id="SSF53649">
    <property type="entry name" value="Alkaline phosphatase-like"/>
    <property type="match status" value="1"/>
</dbReference>
<dbReference type="AlphaFoldDB" id="A0A2T0VJB0"/>
<dbReference type="InterPro" id="IPR017850">
    <property type="entry name" value="Alkaline_phosphatase_core_sf"/>
</dbReference>
<dbReference type="PANTHER" id="PTHR10151">
    <property type="entry name" value="ECTONUCLEOTIDE PYROPHOSPHATASE/PHOSPHODIESTERASE"/>
    <property type="match status" value="1"/>
</dbReference>
<reference evidence="1 2" key="1">
    <citation type="submission" date="2018-03" db="EMBL/GenBank/DDBJ databases">
        <title>Genomic Encyclopedia of Type Strains, Phase III (KMG-III): the genomes of soil and plant-associated and newly described type strains.</title>
        <authorList>
            <person name="Whitman W."/>
        </authorList>
    </citation>
    <scope>NUCLEOTIDE SEQUENCE [LARGE SCALE GENOMIC DNA]</scope>
    <source>
        <strain evidence="1 2">CGMCC 1.12484</strain>
    </source>
</reference>
<evidence type="ECO:0000313" key="2">
    <source>
        <dbReference type="Proteomes" id="UP000237983"/>
    </source>
</evidence>
<proteinExistence type="predicted"/>
<dbReference type="Gene3D" id="3.40.720.10">
    <property type="entry name" value="Alkaline Phosphatase, subunit A"/>
    <property type="match status" value="1"/>
</dbReference>
<organism evidence="1 2">
    <name type="scientific">Glaciihabitans tibetensis</name>
    <dbReference type="NCBI Taxonomy" id="1266600"/>
    <lineage>
        <taxon>Bacteria</taxon>
        <taxon>Bacillati</taxon>
        <taxon>Actinomycetota</taxon>
        <taxon>Actinomycetes</taxon>
        <taxon>Micrococcales</taxon>
        <taxon>Microbacteriaceae</taxon>
        <taxon>Glaciihabitans</taxon>
    </lineage>
</organism>
<dbReference type="GO" id="GO:0016787">
    <property type="term" value="F:hydrolase activity"/>
    <property type="evidence" value="ECO:0007669"/>
    <property type="project" value="UniProtKB-ARBA"/>
</dbReference>
<dbReference type="OrthoDB" id="9779267at2"/>
<dbReference type="InterPro" id="IPR002591">
    <property type="entry name" value="Phosphodiest/P_Trfase"/>
</dbReference>
<accession>A0A2T0VJB0</accession>
<evidence type="ECO:0000313" key="1">
    <source>
        <dbReference type="EMBL" id="PRY70321.1"/>
    </source>
</evidence>
<name>A0A2T0VJB0_9MICO</name>
<comment type="caution">
    <text evidence="1">The sequence shown here is derived from an EMBL/GenBank/DDBJ whole genome shotgun (WGS) entry which is preliminary data.</text>
</comment>
<dbReference type="Proteomes" id="UP000237983">
    <property type="component" value="Unassembled WGS sequence"/>
</dbReference>
<protein>
    <submittedName>
        <fullName evidence="1">Type I phosphodiesterase/nucleotide pyrophosphatase</fullName>
    </submittedName>
</protein>
<sequence length="379" mass="40720">MLPAPKTDRISLADVLPSCVAALTGSSNRLGLPPVKRAVVLLVDGLGVEQLRARAGHARTLTAALTGTSVIDSGFPTTTAAALATLTTGVLPGQHGLVGYTALDATHDRVINQLTGWDDRLDPASWQRVQTIFESSAAQGVRSVAIGPERYRDSGFSRAVLRGAEYIAARSIHDRLDAAQEWMRSPGDPGLLYVYVPELDMAAHNRGWESPEWTDKLETLDGAVRTFSAGLRATDGLIVTADHGMVDVPQHAHVLIDSDPSLLDGVRHVAGDPRCLQLHFEPDLDAGQRELLVERWRVAESGRAWIATRAEAIAAGWFGAVAPEVEPRLGDLLVAARKNIAYYDGRTASGQARTMVGQHGSWSTAETRVPLLRLGAFAR</sequence>
<dbReference type="Pfam" id="PF01663">
    <property type="entry name" value="Phosphodiest"/>
    <property type="match status" value="1"/>
</dbReference>